<evidence type="ECO:0000256" key="11">
    <source>
        <dbReference type="PROSITE-ProRule" id="PRU00042"/>
    </source>
</evidence>
<evidence type="ECO:0000259" key="15">
    <source>
        <dbReference type="PROSITE" id="PS51915"/>
    </source>
</evidence>
<accession>A0A0N1IPB4</accession>
<dbReference type="Pfam" id="PF07776">
    <property type="entry name" value="zf-AD"/>
    <property type="match status" value="1"/>
</dbReference>
<dbReference type="PANTHER" id="PTHR24404">
    <property type="entry name" value="ZINC FINGER PROTEIN"/>
    <property type="match status" value="1"/>
</dbReference>
<dbReference type="PROSITE" id="PS50157">
    <property type="entry name" value="ZINC_FINGER_C2H2_2"/>
    <property type="match status" value="6"/>
</dbReference>
<keyword evidence="10" id="KW-0539">Nucleus</keyword>
<dbReference type="STRING" id="76193.A0A0N1IPB4"/>
<evidence type="ECO:0000256" key="7">
    <source>
        <dbReference type="ARBA" id="ARBA00023015"/>
    </source>
</evidence>
<gene>
    <name evidence="16" type="ORF">RR48_04402</name>
</gene>
<comment type="similarity">
    <text evidence="2">Belongs to the krueppel C2H2-type zinc-finger protein family.</text>
</comment>
<comment type="subcellular location">
    <subcellularLocation>
        <location evidence="1">Nucleus</location>
    </subcellularLocation>
</comment>
<dbReference type="SUPFAM" id="SSF57667">
    <property type="entry name" value="beta-beta-alpha zinc fingers"/>
    <property type="match status" value="4"/>
</dbReference>
<feature type="compositionally biased region" description="Basic and acidic residues" evidence="13">
    <location>
        <begin position="123"/>
        <end position="147"/>
    </location>
</feature>
<evidence type="ECO:0000313" key="17">
    <source>
        <dbReference type="Proteomes" id="UP000053240"/>
    </source>
</evidence>
<feature type="binding site" evidence="12">
    <location>
        <position position="61"/>
    </location>
    <ligand>
        <name>Zn(2+)</name>
        <dbReference type="ChEBI" id="CHEBI:29105"/>
    </ligand>
</feature>
<evidence type="ECO:0000256" key="13">
    <source>
        <dbReference type="SAM" id="MobiDB-lite"/>
    </source>
</evidence>
<feature type="domain" description="ZAD" evidence="15">
    <location>
        <begin position="14"/>
        <end position="85"/>
    </location>
</feature>
<keyword evidence="3 12" id="KW-0479">Metal-binding</keyword>
<evidence type="ECO:0000256" key="2">
    <source>
        <dbReference type="ARBA" id="ARBA00006991"/>
    </source>
</evidence>
<dbReference type="Pfam" id="PF00096">
    <property type="entry name" value="zf-C2H2"/>
    <property type="match status" value="4"/>
</dbReference>
<proteinExistence type="inferred from homology"/>
<dbReference type="GO" id="GO:0003700">
    <property type="term" value="F:DNA-binding transcription factor activity"/>
    <property type="evidence" value="ECO:0007669"/>
    <property type="project" value="TreeGrafter"/>
</dbReference>
<feature type="domain" description="C2H2-type" evidence="14">
    <location>
        <begin position="213"/>
        <end position="241"/>
    </location>
</feature>
<keyword evidence="9" id="KW-0804">Transcription</keyword>
<sequence>MLSNCERNNTIDAISCRACLETNNEGFVSLENKSELSQLFEFCVGLSVEPDDMYQILCQPCTTIVKKFADFKVQCHTSHEILKSIANNRNNICMEKSSTIEEVDIDNKCDLNTLNLIQDENSSDNKESNHHFNTKDMEKSRSNEKENPSLCRFSTSCREDLVVHLSEHWNNNDLRCKLCSYVGRDLAELFGHRFLFRSMIETHMAEHANVRDNVCHICGKAFKRASYLKVHFNTVHIKEPVKCTHCNKTFKSPASLKDHLNYVNKEKKFQCDVCFKYFVSELSLKKHKFWHTEMRPFSCKDCGIKYKAKSYLKIHMRKHTGQRPYTCDQCDKCFPTTMQLKRHRMVHTGERPHKCKNCNQSFYYKKQLLRHIGLKHKDEEKPEINQL</sequence>
<feature type="binding site" evidence="12">
    <location>
        <position position="58"/>
    </location>
    <ligand>
        <name>Zn(2+)</name>
        <dbReference type="ChEBI" id="CHEBI:29105"/>
    </ligand>
</feature>
<dbReference type="Pfam" id="PF12171">
    <property type="entry name" value="zf-C2H2_jaz"/>
    <property type="match status" value="1"/>
</dbReference>
<evidence type="ECO:0000256" key="4">
    <source>
        <dbReference type="ARBA" id="ARBA00022737"/>
    </source>
</evidence>
<evidence type="ECO:0000256" key="3">
    <source>
        <dbReference type="ARBA" id="ARBA00022723"/>
    </source>
</evidence>
<evidence type="ECO:0000259" key="14">
    <source>
        <dbReference type="PROSITE" id="PS50157"/>
    </source>
</evidence>
<dbReference type="FunFam" id="3.30.160.60:FF:000446">
    <property type="entry name" value="Zinc finger protein"/>
    <property type="match status" value="1"/>
</dbReference>
<feature type="region of interest" description="Disordered" evidence="13">
    <location>
        <begin position="120"/>
        <end position="149"/>
    </location>
</feature>
<dbReference type="AlphaFoldDB" id="A0A0N1IPB4"/>
<dbReference type="SMART" id="SM00868">
    <property type="entry name" value="zf-AD"/>
    <property type="match status" value="1"/>
</dbReference>
<dbReference type="InterPro" id="IPR012934">
    <property type="entry name" value="Znf_AD"/>
</dbReference>
<feature type="domain" description="C2H2-type" evidence="14">
    <location>
        <begin position="297"/>
        <end position="324"/>
    </location>
</feature>
<keyword evidence="17" id="KW-1185">Reference proteome</keyword>
<keyword evidence="8" id="KW-0238">DNA-binding</keyword>
<dbReference type="GO" id="GO:0000978">
    <property type="term" value="F:RNA polymerase II cis-regulatory region sequence-specific DNA binding"/>
    <property type="evidence" value="ECO:0007669"/>
    <property type="project" value="TreeGrafter"/>
</dbReference>
<evidence type="ECO:0000256" key="6">
    <source>
        <dbReference type="ARBA" id="ARBA00022833"/>
    </source>
</evidence>
<dbReference type="GO" id="GO:0006357">
    <property type="term" value="P:regulation of transcription by RNA polymerase II"/>
    <property type="evidence" value="ECO:0007669"/>
    <property type="project" value="TreeGrafter"/>
</dbReference>
<protein>
    <submittedName>
        <fullName evidence="16">Zinc finger protein 177</fullName>
    </submittedName>
</protein>
<keyword evidence="5 11" id="KW-0863">Zinc-finger</keyword>
<dbReference type="Proteomes" id="UP000053240">
    <property type="component" value="Unassembled WGS sequence"/>
</dbReference>
<dbReference type="FunFam" id="3.30.160.60:FF:000624">
    <property type="entry name" value="zinc finger protein 697"/>
    <property type="match status" value="1"/>
</dbReference>
<dbReference type="Gene3D" id="3.40.1800.20">
    <property type="match status" value="1"/>
</dbReference>
<evidence type="ECO:0000256" key="5">
    <source>
        <dbReference type="ARBA" id="ARBA00022771"/>
    </source>
</evidence>
<feature type="domain" description="C2H2-type" evidence="14">
    <location>
        <begin position="241"/>
        <end position="268"/>
    </location>
</feature>
<dbReference type="InterPro" id="IPR022755">
    <property type="entry name" value="Znf_C2H2_jaz"/>
</dbReference>
<feature type="domain" description="C2H2-type" evidence="14">
    <location>
        <begin position="269"/>
        <end position="296"/>
    </location>
</feature>
<dbReference type="EMBL" id="KQ460636">
    <property type="protein sequence ID" value="KPJ13363.1"/>
    <property type="molecule type" value="Genomic_DNA"/>
</dbReference>
<dbReference type="InParanoid" id="A0A0N1IPB4"/>
<dbReference type="SUPFAM" id="SSF57716">
    <property type="entry name" value="Glucocorticoid receptor-like (DNA-binding domain)"/>
    <property type="match status" value="1"/>
</dbReference>
<dbReference type="PROSITE" id="PS51915">
    <property type="entry name" value="ZAD"/>
    <property type="match status" value="1"/>
</dbReference>
<feature type="domain" description="C2H2-type" evidence="14">
    <location>
        <begin position="325"/>
        <end position="352"/>
    </location>
</feature>
<feature type="domain" description="C2H2-type" evidence="14">
    <location>
        <begin position="353"/>
        <end position="381"/>
    </location>
</feature>
<feature type="binding site" evidence="12">
    <location>
        <position position="19"/>
    </location>
    <ligand>
        <name>Zn(2+)</name>
        <dbReference type="ChEBI" id="CHEBI:29105"/>
    </ligand>
</feature>
<dbReference type="SMART" id="SM00355">
    <property type="entry name" value="ZnF_C2H2"/>
    <property type="match status" value="8"/>
</dbReference>
<evidence type="ECO:0000256" key="12">
    <source>
        <dbReference type="PROSITE-ProRule" id="PRU01263"/>
    </source>
</evidence>
<dbReference type="InterPro" id="IPR050589">
    <property type="entry name" value="Ikaros_C2H2-ZF"/>
</dbReference>
<dbReference type="GO" id="GO:0005634">
    <property type="term" value="C:nucleus"/>
    <property type="evidence" value="ECO:0007669"/>
    <property type="project" value="UniProtKB-SubCell"/>
</dbReference>
<evidence type="ECO:0000256" key="10">
    <source>
        <dbReference type="ARBA" id="ARBA00023242"/>
    </source>
</evidence>
<dbReference type="FunFam" id="3.30.160.60:FF:001370">
    <property type="entry name" value="Zinc finger protein"/>
    <property type="match status" value="1"/>
</dbReference>
<keyword evidence="4" id="KW-0677">Repeat</keyword>
<feature type="binding site" evidence="12">
    <location>
        <position position="16"/>
    </location>
    <ligand>
        <name>Zn(2+)</name>
        <dbReference type="ChEBI" id="CHEBI:29105"/>
    </ligand>
</feature>
<evidence type="ECO:0000256" key="1">
    <source>
        <dbReference type="ARBA" id="ARBA00004123"/>
    </source>
</evidence>
<dbReference type="PROSITE" id="PS00028">
    <property type="entry name" value="ZINC_FINGER_C2H2_1"/>
    <property type="match status" value="5"/>
</dbReference>
<dbReference type="GO" id="GO:0008270">
    <property type="term" value="F:zinc ion binding"/>
    <property type="evidence" value="ECO:0007669"/>
    <property type="project" value="UniProtKB-UniRule"/>
</dbReference>
<reference evidence="16 17" key="1">
    <citation type="journal article" date="2015" name="Nat. Commun.">
        <title>Outbred genome sequencing and CRISPR/Cas9 gene editing in butterflies.</title>
        <authorList>
            <person name="Li X."/>
            <person name="Fan D."/>
            <person name="Zhang W."/>
            <person name="Liu G."/>
            <person name="Zhang L."/>
            <person name="Zhao L."/>
            <person name="Fang X."/>
            <person name="Chen L."/>
            <person name="Dong Y."/>
            <person name="Chen Y."/>
            <person name="Ding Y."/>
            <person name="Zhao R."/>
            <person name="Feng M."/>
            <person name="Zhu Y."/>
            <person name="Feng Y."/>
            <person name="Jiang X."/>
            <person name="Zhu D."/>
            <person name="Xiang H."/>
            <person name="Feng X."/>
            <person name="Li S."/>
            <person name="Wang J."/>
            <person name="Zhang G."/>
            <person name="Kronforst M.R."/>
            <person name="Wang W."/>
        </authorList>
    </citation>
    <scope>NUCLEOTIDE SEQUENCE [LARGE SCALE GENOMIC DNA]</scope>
    <source>
        <strain evidence="16">Ya'a_city_454_Pm</strain>
        <tissue evidence="16">Whole body</tissue>
    </source>
</reference>
<name>A0A0N1IPB4_PAPMA</name>
<dbReference type="InterPro" id="IPR013087">
    <property type="entry name" value="Znf_C2H2_type"/>
</dbReference>
<dbReference type="InterPro" id="IPR036236">
    <property type="entry name" value="Znf_C2H2_sf"/>
</dbReference>
<dbReference type="PANTHER" id="PTHR24404:SF46">
    <property type="entry name" value="ZINC FINGER PROTEIN GFI-1"/>
    <property type="match status" value="1"/>
</dbReference>
<dbReference type="Gene3D" id="3.30.160.60">
    <property type="entry name" value="Classic Zinc Finger"/>
    <property type="match status" value="5"/>
</dbReference>
<evidence type="ECO:0000256" key="9">
    <source>
        <dbReference type="ARBA" id="ARBA00023163"/>
    </source>
</evidence>
<keyword evidence="6 12" id="KW-0862">Zinc</keyword>
<keyword evidence="7" id="KW-0805">Transcription regulation</keyword>
<organism evidence="16 17">
    <name type="scientific">Papilio machaon</name>
    <name type="common">Old World swallowtail butterfly</name>
    <dbReference type="NCBI Taxonomy" id="76193"/>
    <lineage>
        <taxon>Eukaryota</taxon>
        <taxon>Metazoa</taxon>
        <taxon>Ecdysozoa</taxon>
        <taxon>Arthropoda</taxon>
        <taxon>Hexapoda</taxon>
        <taxon>Insecta</taxon>
        <taxon>Pterygota</taxon>
        <taxon>Neoptera</taxon>
        <taxon>Endopterygota</taxon>
        <taxon>Lepidoptera</taxon>
        <taxon>Glossata</taxon>
        <taxon>Ditrysia</taxon>
        <taxon>Papilionoidea</taxon>
        <taxon>Papilionidae</taxon>
        <taxon>Papilioninae</taxon>
        <taxon>Papilio</taxon>
    </lineage>
</organism>
<evidence type="ECO:0000313" key="16">
    <source>
        <dbReference type="EMBL" id="KPJ13363.1"/>
    </source>
</evidence>
<evidence type="ECO:0000256" key="8">
    <source>
        <dbReference type="ARBA" id="ARBA00023125"/>
    </source>
</evidence>